<dbReference type="PROSITE" id="PS50208">
    <property type="entry name" value="CASPASE_P20"/>
    <property type="match status" value="1"/>
</dbReference>
<dbReference type="InterPro" id="IPR029030">
    <property type="entry name" value="Caspase-like_dom_sf"/>
</dbReference>
<evidence type="ECO:0000313" key="8">
    <source>
        <dbReference type="WBParaSite" id="PSAMB.scaffold1372size32455.g12844.t1"/>
    </source>
</evidence>
<name>A0A914UZJ5_9BILA</name>
<dbReference type="Gene3D" id="3.40.50.1460">
    <property type="match status" value="1"/>
</dbReference>
<keyword evidence="2" id="KW-0645">Protease</keyword>
<comment type="similarity">
    <text evidence="1">Belongs to the peptidase C14A family.</text>
</comment>
<dbReference type="GO" id="GO:0006508">
    <property type="term" value="P:proteolysis"/>
    <property type="evidence" value="ECO:0007669"/>
    <property type="project" value="UniProtKB-KW"/>
</dbReference>
<dbReference type="SUPFAM" id="SSF52129">
    <property type="entry name" value="Caspase-like"/>
    <property type="match status" value="1"/>
</dbReference>
<dbReference type="PANTHER" id="PTHR47901">
    <property type="entry name" value="CASPASE RECRUITMENT DOMAIN-CONTAINING PROTEIN 18"/>
    <property type="match status" value="1"/>
</dbReference>
<feature type="domain" description="Caspase family p20" evidence="6">
    <location>
        <begin position="57"/>
        <end position="182"/>
    </location>
</feature>
<protein>
    <submittedName>
        <fullName evidence="8">Caspase family p20 domain-containing protein</fullName>
    </submittedName>
</protein>
<dbReference type="GO" id="GO:0006915">
    <property type="term" value="P:apoptotic process"/>
    <property type="evidence" value="ECO:0007669"/>
    <property type="project" value="UniProtKB-KW"/>
</dbReference>
<dbReference type="Proteomes" id="UP000887566">
    <property type="component" value="Unplaced"/>
</dbReference>
<evidence type="ECO:0000259" key="6">
    <source>
        <dbReference type="PROSITE" id="PS50208"/>
    </source>
</evidence>
<evidence type="ECO:0000256" key="4">
    <source>
        <dbReference type="ARBA" id="ARBA00022801"/>
    </source>
</evidence>
<dbReference type="AlphaFoldDB" id="A0A914UZJ5"/>
<keyword evidence="4" id="KW-0378">Hydrolase</keyword>
<reference evidence="8" key="1">
    <citation type="submission" date="2022-11" db="UniProtKB">
        <authorList>
            <consortium name="WormBaseParasite"/>
        </authorList>
    </citation>
    <scope>IDENTIFICATION</scope>
</reference>
<evidence type="ECO:0000256" key="3">
    <source>
        <dbReference type="ARBA" id="ARBA00022703"/>
    </source>
</evidence>
<dbReference type="PANTHER" id="PTHR47901:SF8">
    <property type="entry name" value="CASPASE-3"/>
    <property type="match status" value="1"/>
</dbReference>
<dbReference type="InterPro" id="IPR001309">
    <property type="entry name" value="Pept_C14_p20"/>
</dbReference>
<dbReference type="Pfam" id="PF00656">
    <property type="entry name" value="Peptidase_C14"/>
    <property type="match status" value="1"/>
</dbReference>
<proteinExistence type="inferred from homology"/>
<feature type="compositionally biased region" description="Basic and acidic residues" evidence="5">
    <location>
        <begin position="205"/>
        <end position="217"/>
    </location>
</feature>
<keyword evidence="7" id="KW-1185">Reference proteome</keyword>
<dbReference type="PRINTS" id="PR00376">
    <property type="entry name" value="IL1BCENZYME"/>
</dbReference>
<evidence type="ECO:0000313" key="7">
    <source>
        <dbReference type="Proteomes" id="UP000887566"/>
    </source>
</evidence>
<accession>A0A914UZJ5</accession>
<keyword evidence="3" id="KW-0053">Apoptosis</keyword>
<sequence>MANYSFTNHITGGKNITGLVTGGQIVQGDFHNYANLSEPKKTDAGEKKECYALTTEPKGHMFIIANEKYDQGEPNVGVRVDQRKVETLGEVLGYDVESSHKNLTAEEMRKELKDFVAKFETEPHVDSAIVFILSRGNAHEIIGTDGVGVKRQEFVDAFKSNKCGALTDKPKLFFFDVCKENKLDPKAQNIEGPYSPNDRDAALAKNETENEDGEAKGSRPSSPAPQSATLSDMLIVDAVAMDYYAFGGKNGSLFIESIYEIFKSKYETKTIDEMLQMIHEHGLKNIQGRKTDKGPFGVEGTNYASSLTKTFMFCPPAED</sequence>
<feature type="region of interest" description="Disordered" evidence="5">
    <location>
        <begin position="205"/>
        <end position="227"/>
    </location>
</feature>
<dbReference type="WBParaSite" id="PSAMB.scaffold1372size32455.g12844.t1">
    <property type="protein sequence ID" value="PSAMB.scaffold1372size32455.g12844.t1"/>
    <property type="gene ID" value="PSAMB.scaffold1372size32455.g12844"/>
</dbReference>
<evidence type="ECO:0000256" key="2">
    <source>
        <dbReference type="ARBA" id="ARBA00022670"/>
    </source>
</evidence>
<evidence type="ECO:0000256" key="1">
    <source>
        <dbReference type="ARBA" id="ARBA00010134"/>
    </source>
</evidence>
<dbReference type="GO" id="GO:0004197">
    <property type="term" value="F:cysteine-type endopeptidase activity"/>
    <property type="evidence" value="ECO:0007669"/>
    <property type="project" value="InterPro"/>
</dbReference>
<evidence type="ECO:0000256" key="5">
    <source>
        <dbReference type="SAM" id="MobiDB-lite"/>
    </source>
</evidence>
<organism evidence="7 8">
    <name type="scientific">Plectus sambesii</name>
    <dbReference type="NCBI Taxonomy" id="2011161"/>
    <lineage>
        <taxon>Eukaryota</taxon>
        <taxon>Metazoa</taxon>
        <taxon>Ecdysozoa</taxon>
        <taxon>Nematoda</taxon>
        <taxon>Chromadorea</taxon>
        <taxon>Plectida</taxon>
        <taxon>Plectina</taxon>
        <taxon>Plectoidea</taxon>
        <taxon>Plectidae</taxon>
        <taxon>Plectus</taxon>
    </lineage>
</organism>
<dbReference type="InterPro" id="IPR002398">
    <property type="entry name" value="Pept_C14"/>
</dbReference>
<dbReference type="SMART" id="SM00115">
    <property type="entry name" value="CASc"/>
    <property type="match status" value="1"/>
</dbReference>
<dbReference type="InterPro" id="IPR015917">
    <property type="entry name" value="Pept_C14A"/>
</dbReference>
<dbReference type="InterPro" id="IPR011600">
    <property type="entry name" value="Pept_C14_caspase"/>
</dbReference>